<reference evidence="1 2" key="1">
    <citation type="submission" date="2015-03" db="EMBL/GenBank/DDBJ databases">
        <authorList>
            <person name="Murphy D."/>
        </authorList>
    </citation>
    <scope>NUCLEOTIDE SEQUENCE [LARGE SCALE GENOMIC DNA]</scope>
    <source>
        <strain evidence="1 2">KMM 520</strain>
    </source>
</reference>
<evidence type="ECO:0000313" key="2">
    <source>
        <dbReference type="Proteomes" id="UP000065261"/>
    </source>
</evidence>
<dbReference type="KEGG" id="ptn:PTRA_a1440"/>
<evidence type="ECO:0008006" key="3">
    <source>
        <dbReference type="Google" id="ProtNLM"/>
    </source>
</evidence>
<sequence length="100" mass="11204">MSLISKKIRNSARGQECQVRIPSVCNRNNETVILAHVGKGSGMGQKCDDIHATYACSACHDVIDRRVRQDNASEVQVYAYEGMVRTQKLLLEQELIRVAK</sequence>
<dbReference type="Gene3D" id="3.30.50.20">
    <property type="entry name" value="prophage-derive protein ybcO"/>
    <property type="match status" value="1"/>
</dbReference>
<dbReference type="Pfam" id="PF07102">
    <property type="entry name" value="YbcO"/>
    <property type="match status" value="1"/>
</dbReference>
<dbReference type="OrthoDB" id="7068425at2"/>
<name>A0A0U2X5Q7_9GAMM</name>
<protein>
    <recommendedName>
        <fullName evidence="3">DUF1364 domain-containing protein</fullName>
    </recommendedName>
</protein>
<proteinExistence type="predicted"/>
<dbReference type="AlphaFoldDB" id="A0A0U2X5Q7"/>
<dbReference type="PATRIC" id="fig|1315283.4.peg.1247"/>
<dbReference type="RefSeq" id="WP_058373094.1">
    <property type="nucleotide sequence ID" value="NZ_CP011034.1"/>
</dbReference>
<accession>A0A0U2X5Q7</accession>
<gene>
    <name evidence="1" type="ORF">PTRA_a1440</name>
</gene>
<dbReference type="InterPro" id="IPR010774">
    <property type="entry name" value="YbcO"/>
</dbReference>
<dbReference type="Proteomes" id="UP000065261">
    <property type="component" value="Chromosome I"/>
</dbReference>
<organism evidence="1">
    <name type="scientific">Pseudoalteromonas translucida KMM 520</name>
    <dbReference type="NCBI Taxonomy" id="1315283"/>
    <lineage>
        <taxon>Bacteria</taxon>
        <taxon>Pseudomonadati</taxon>
        <taxon>Pseudomonadota</taxon>
        <taxon>Gammaproteobacteria</taxon>
        <taxon>Alteromonadales</taxon>
        <taxon>Pseudoalteromonadaceae</taxon>
        <taxon>Pseudoalteromonas</taxon>
    </lineage>
</organism>
<dbReference type="EMBL" id="CP011034">
    <property type="protein sequence ID" value="ALS32654.1"/>
    <property type="molecule type" value="Genomic_DNA"/>
</dbReference>
<evidence type="ECO:0000313" key="1">
    <source>
        <dbReference type="EMBL" id="ALS32654.1"/>
    </source>
</evidence>